<protein>
    <submittedName>
        <fullName evidence="1">Uncharacterized protein</fullName>
    </submittedName>
</protein>
<evidence type="ECO:0000313" key="2">
    <source>
        <dbReference type="Proteomes" id="UP000034704"/>
    </source>
</evidence>
<dbReference type="STRING" id="1618756.UV12_C0002G0010"/>
<dbReference type="EMBL" id="LCDG01000002">
    <property type="protein sequence ID" value="KKS48161.1"/>
    <property type="molecule type" value="Genomic_DNA"/>
</dbReference>
<evidence type="ECO:0000313" key="1">
    <source>
        <dbReference type="EMBL" id="KKS48161.1"/>
    </source>
</evidence>
<organism evidence="1 2">
    <name type="scientific">Candidatus Nomurabacteria bacterium GW2011_GWC2_42_20</name>
    <dbReference type="NCBI Taxonomy" id="1618756"/>
    <lineage>
        <taxon>Bacteria</taxon>
        <taxon>Candidatus Nomuraibacteriota</taxon>
    </lineage>
</organism>
<gene>
    <name evidence="1" type="ORF">UV12_C0002G0010</name>
</gene>
<sequence>MSHVRGHVLYREKVMLKKEVRQIQQVGHQQIGRVRHDAPCGVVDILKTGSPPPSDVLSGHKNHTRSETLASMFRRGAMRFHAEIRKHPVFCGHLRIT</sequence>
<dbReference type="Proteomes" id="UP000034704">
    <property type="component" value="Unassembled WGS sequence"/>
</dbReference>
<comment type="caution">
    <text evidence="1">The sequence shown here is derived from an EMBL/GenBank/DDBJ whole genome shotgun (WGS) entry which is preliminary data.</text>
</comment>
<dbReference type="AlphaFoldDB" id="A0A0G1BPH1"/>
<proteinExistence type="predicted"/>
<name>A0A0G1BPH1_9BACT</name>
<reference evidence="1 2" key="1">
    <citation type="journal article" date="2015" name="Nature">
        <title>rRNA introns, odd ribosomes, and small enigmatic genomes across a large radiation of phyla.</title>
        <authorList>
            <person name="Brown C.T."/>
            <person name="Hug L.A."/>
            <person name="Thomas B.C."/>
            <person name="Sharon I."/>
            <person name="Castelle C.J."/>
            <person name="Singh A."/>
            <person name="Wilkins M.J."/>
            <person name="Williams K.H."/>
            <person name="Banfield J.F."/>
        </authorList>
    </citation>
    <scope>NUCLEOTIDE SEQUENCE [LARGE SCALE GENOMIC DNA]</scope>
</reference>
<accession>A0A0G1BPH1</accession>